<sequence length="200" mass="21287">MSSLSRRAALFALAALSPLASALAAGAEPPVPGPIAPGPNSWAAHGAAPLKSVETILIDAPPEKVWAVIGDFAHYDWLPGVLRVEASGGDMPGQGRRKLVMADGGTIEETLVKWEPERMTLAFHRDHDDVKRLPAINYMTHVTAKPAEGGKTLAEWKGRFYRGHPFNDPPPGLDDDAALAAVTKLHKANLAALKARVEGK</sequence>
<dbReference type="Gene3D" id="3.30.530.20">
    <property type="match status" value="1"/>
</dbReference>
<dbReference type="SUPFAM" id="SSF55961">
    <property type="entry name" value="Bet v1-like"/>
    <property type="match status" value="1"/>
</dbReference>
<name>A0A6B8M3R3_9HYPH</name>
<dbReference type="CDD" id="cd07821">
    <property type="entry name" value="PYR_PYL_RCAR_like"/>
    <property type="match status" value="1"/>
</dbReference>
<dbReference type="PANTHER" id="PTHR39332:SF7">
    <property type="entry name" value="SRPBCC FAMILY PROTEIN"/>
    <property type="match status" value="1"/>
</dbReference>
<dbReference type="AlphaFoldDB" id="A0A6B8M3R3"/>
<proteinExistence type="predicted"/>
<keyword evidence="3" id="KW-1185">Reference proteome</keyword>
<dbReference type="EMBL" id="CP044331">
    <property type="protein sequence ID" value="QGM98534.1"/>
    <property type="molecule type" value="Genomic_DNA"/>
</dbReference>
<dbReference type="PANTHER" id="PTHR39332">
    <property type="entry name" value="BLL4707 PROTEIN"/>
    <property type="match status" value="1"/>
</dbReference>
<evidence type="ECO:0000256" key="1">
    <source>
        <dbReference type="SAM" id="SignalP"/>
    </source>
</evidence>
<dbReference type="InterPro" id="IPR019587">
    <property type="entry name" value="Polyketide_cyclase/dehydratase"/>
</dbReference>
<reference evidence="2 3" key="1">
    <citation type="submission" date="2019-09" db="EMBL/GenBank/DDBJ databases">
        <title>Isolation and complete genome sequencing of Methylocystis species.</title>
        <authorList>
            <person name="Rumah B.L."/>
            <person name="Stead C.E."/>
            <person name="Stevens B.C."/>
            <person name="Minton N.P."/>
            <person name="Grosse-Honebrink A."/>
            <person name="Zhang Y."/>
        </authorList>
    </citation>
    <scope>NUCLEOTIDE SEQUENCE [LARGE SCALE GENOMIC DNA]</scope>
    <source>
        <strain evidence="2 3">BRCS2</strain>
    </source>
</reference>
<dbReference type="InterPro" id="IPR023393">
    <property type="entry name" value="START-like_dom_sf"/>
</dbReference>
<organism evidence="2 3">
    <name type="scientific">Methylocystis parvus</name>
    <dbReference type="NCBI Taxonomy" id="134"/>
    <lineage>
        <taxon>Bacteria</taxon>
        <taxon>Pseudomonadati</taxon>
        <taxon>Pseudomonadota</taxon>
        <taxon>Alphaproteobacteria</taxon>
        <taxon>Hyphomicrobiales</taxon>
        <taxon>Methylocystaceae</taxon>
        <taxon>Methylocystis</taxon>
    </lineage>
</organism>
<feature type="chain" id="PRO_5025495478" evidence="1">
    <location>
        <begin position="25"/>
        <end position="200"/>
    </location>
</feature>
<dbReference type="KEGG" id="mpar:F7D14_14325"/>
<feature type="signal peptide" evidence="1">
    <location>
        <begin position="1"/>
        <end position="24"/>
    </location>
</feature>
<gene>
    <name evidence="2" type="ORF">F7D14_14325</name>
</gene>
<evidence type="ECO:0000313" key="2">
    <source>
        <dbReference type="EMBL" id="QGM98534.1"/>
    </source>
</evidence>
<accession>A0A6B8M3R3</accession>
<keyword evidence="1" id="KW-0732">Signal</keyword>
<dbReference type="Proteomes" id="UP000422569">
    <property type="component" value="Chromosome"/>
</dbReference>
<dbReference type="Pfam" id="PF10604">
    <property type="entry name" value="Polyketide_cyc2"/>
    <property type="match status" value="1"/>
</dbReference>
<protein>
    <submittedName>
        <fullName evidence="2">SRPBCC family protein</fullName>
    </submittedName>
</protein>
<dbReference type="RefSeq" id="WP_016920958.1">
    <property type="nucleotide sequence ID" value="NZ_CP044331.1"/>
</dbReference>
<evidence type="ECO:0000313" key="3">
    <source>
        <dbReference type="Proteomes" id="UP000422569"/>
    </source>
</evidence>